<feature type="domain" description="C2H2-type" evidence="3">
    <location>
        <begin position="33"/>
        <end position="60"/>
    </location>
</feature>
<feature type="compositionally biased region" description="Polar residues" evidence="2">
    <location>
        <begin position="1"/>
        <end position="17"/>
    </location>
</feature>
<name>A0A5D2BVH5_GOSDA</name>
<dbReference type="PROSITE" id="PS50157">
    <property type="entry name" value="ZINC_FINGER_C2H2_2"/>
    <property type="match status" value="2"/>
</dbReference>
<protein>
    <recommendedName>
        <fullName evidence="3">C2H2-type domain-containing protein</fullName>
    </recommendedName>
</protein>
<gene>
    <name evidence="4" type="ORF">ES288_D07G140200v1</name>
</gene>
<dbReference type="Proteomes" id="UP000323506">
    <property type="component" value="Chromosome D07"/>
</dbReference>
<feature type="region of interest" description="Disordered" evidence="2">
    <location>
        <begin position="1"/>
        <end position="27"/>
    </location>
</feature>
<accession>A0A5D2BVH5</accession>
<evidence type="ECO:0000256" key="2">
    <source>
        <dbReference type="SAM" id="MobiDB-lite"/>
    </source>
</evidence>
<proteinExistence type="predicted"/>
<keyword evidence="1" id="KW-0863">Zinc-finger</keyword>
<dbReference type="SUPFAM" id="SSF57667">
    <property type="entry name" value="beta-beta-alpha zinc fingers"/>
    <property type="match status" value="1"/>
</dbReference>
<dbReference type="Pfam" id="PF13912">
    <property type="entry name" value="zf-C2H2_6"/>
    <property type="match status" value="2"/>
</dbReference>
<reference evidence="4 5" key="1">
    <citation type="submission" date="2019-06" db="EMBL/GenBank/DDBJ databases">
        <title>WGS assembly of Gossypium darwinii.</title>
        <authorList>
            <person name="Chen Z.J."/>
            <person name="Sreedasyam A."/>
            <person name="Ando A."/>
            <person name="Song Q."/>
            <person name="De L."/>
            <person name="Hulse-Kemp A."/>
            <person name="Ding M."/>
            <person name="Ye W."/>
            <person name="Kirkbride R."/>
            <person name="Jenkins J."/>
            <person name="Plott C."/>
            <person name="Lovell J."/>
            <person name="Lin Y.-M."/>
            <person name="Vaughn R."/>
            <person name="Liu B."/>
            <person name="Li W."/>
            <person name="Simpson S."/>
            <person name="Scheffler B."/>
            <person name="Saski C."/>
            <person name="Grover C."/>
            <person name="Hu G."/>
            <person name="Conover J."/>
            <person name="Carlson J."/>
            <person name="Shu S."/>
            <person name="Boston L."/>
            <person name="Williams M."/>
            <person name="Peterson D."/>
            <person name="Mcgee K."/>
            <person name="Jones D."/>
            <person name="Wendel J."/>
            <person name="Stelly D."/>
            <person name="Grimwood J."/>
            <person name="Schmutz J."/>
        </authorList>
    </citation>
    <scope>NUCLEOTIDE SEQUENCE [LARGE SCALE GENOMIC DNA]</scope>
    <source>
        <strain evidence="4">1808015.09</strain>
    </source>
</reference>
<keyword evidence="1" id="KW-0862">Zinc</keyword>
<keyword evidence="5" id="KW-1185">Reference proteome</keyword>
<dbReference type="Gene3D" id="3.30.160.60">
    <property type="entry name" value="Classic Zinc Finger"/>
    <property type="match status" value="1"/>
</dbReference>
<dbReference type="AlphaFoldDB" id="A0A5D2BVH5"/>
<sequence>MEIETVSSDSSDLTPSRPNKFPKLKGPKSCNQHICSVCSKGFTSGKALGGHIRIHMKGNNLDLHSRASKEKKRISKNIDDDAVDVDVQAEDKVSCCVCNKDFKSMKSLFGHMRNHPNRTWRGIRPPPLEKTSCCSTVSEEDEALENDQVSFTRDENFVSSLPKRSNTAKRCWNSDEEEIFEAAYSLMKLSRDSFGVGYQTKSSPTTIHETPSWGLPNKASLEGKGKLLAKELNCDESAEIIENNSCFDQFHKFPVTISSSQNFGFYLKNPSGPPAVVEGKHLYSASEAGEGSHQVWSRKLLDVDLNEPYVGVDYDLT</sequence>
<dbReference type="PANTHER" id="PTHR47591">
    <property type="entry name" value="ZINC FINGER PROTEIN ZAT2-RELATED"/>
    <property type="match status" value="1"/>
</dbReference>
<dbReference type="InterPro" id="IPR036236">
    <property type="entry name" value="Znf_C2H2_sf"/>
</dbReference>
<feature type="domain" description="C2H2-type" evidence="3">
    <location>
        <begin position="93"/>
        <end position="120"/>
    </location>
</feature>
<evidence type="ECO:0000313" key="4">
    <source>
        <dbReference type="EMBL" id="TYG61344.1"/>
    </source>
</evidence>
<evidence type="ECO:0000256" key="1">
    <source>
        <dbReference type="PROSITE-ProRule" id="PRU00042"/>
    </source>
</evidence>
<organism evidence="4 5">
    <name type="scientific">Gossypium darwinii</name>
    <name type="common">Darwin's cotton</name>
    <name type="synonym">Gossypium barbadense var. darwinii</name>
    <dbReference type="NCBI Taxonomy" id="34276"/>
    <lineage>
        <taxon>Eukaryota</taxon>
        <taxon>Viridiplantae</taxon>
        <taxon>Streptophyta</taxon>
        <taxon>Embryophyta</taxon>
        <taxon>Tracheophyta</taxon>
        <taxon>Spermatophyta</taxon>
        <taxon>Magnoliopsida</taxon>
        <taxon>eudicotyledons</taxon>
        <taxon>Gunneridae</taxon>
        <taxon>Pentapetalae</taxon>
        <taxon>rosids</taxon>
        <taxon>malvids</taxon>
        <taxon>Malvales</taxon>
        <taxon>Malvaceae</taxon>
        <taxon>Malvoideae</taxon>
        <taxon>Gossypium</taxon>
    </lineage>
</organism>
<evidence type="ECO:0000259" key="3">
    <source>
        <dbReference type="PROSITE" id="PS50157"/>
    </source>
</evidence>
<keyword evidence="1" id="KW-0479">Metal-binding</keyword>
<dbReference type="PROSITE" id="PS00028">
    <property type="entry name" value="ZINC_FINGER_C2H2_1"/>
    <property type="match status" value="2"/>
</dbReference>
<dbReference type="SMART" id="SM00355">
    <property type="entry name" value="ZnF_C2H2"/>
    <property type="match status" value="2"/>
</dbReference>
<evidence type="ECO:0000313" key="5">
    <source>
        <dbReference type="Proteomes" id="UP000323506"/>
    </source>
</evidence>
<dbReference type="GO" id="GO:0008270">
    <property type="term" value="F:zinc ion binding"/>
    <property type="evidence" value="ECO:0007669"/>
    <property type="project" value="UniProtKB-KW"/>
</dbReference>
<dbReference type="PANTHER" id="PTHR47591:SF1">
    <property type="entry name" value="ZINC FINGER PROTEIN ZAT2-RELATED"/>
    <property type="match status" value="1"/>
</dbReference>
<dbReference type="InterPro" id="IPR013087">
    <property type="entry name" value="Znf_C2H2_type"/>
</dbReference>
<dbReference type="EMBL" id="CM017707">
    <property type="protein sequence ID" value="TYG61344.1"/>
    <property type="molecule type" value="Genomic_DNA"/>
</dbReference>